<comment type="caution">
    <text evidence="1">The sequence shown here is derived from an EMBL/GenBank/DDBJ whole genome shotgun (WGS) entry which is preliminary data.</text>
</comment>
<evidence type="ECO:0000313" key="1">
    <source>
        <dbReference type="EMBL" id="GGE20655.1"/>
    </source>
</evidence>
<keyword evidence="2" id="KW-1185">Reference proteome</keyword>
<organism evidence="1 2">
    <name type="scientific">Marinithermofilum abyssi</name>
    <dbReference type="NCBI Taxonomy" id="1571185"/>
    <lineage>
        <taxon>Bacteria</taxon>
        <taxon>Bacillati</taxon>
        <taxon>Bacillota</taxon>
        <taxon>Bacilli</taxon>
        <taxon>Bacillales</taxon>
        <taxon>Thermoactinomycetaceae</taxon>
        <taxon>Marinithermofilum</taxon>
    </lineage>
</organism>
<dbReference type="Gene3D" id="3.30.310.100">
    <property type="entry name" value="YugN-like"/>
    <property type="match status" value="1"/>
</dbReference>
<protein>
    <recommendedName>
        <fullName evidence="3">YugN-like family protein</fullName>
    </recommendedName>
</protein>
<dbReference type="Pfam" id="PF08868">
    <property type="entry name" value="YugN"/>
    <property type="match status" value="1"/>
</dbReference>
<dbReference type="EMBL" id="BMHQ01000007">
    <property type="protein sequence ID" value="GGE20655.1"/>
    <property type="molecule type" value="Genomic_DNA"/>
</dbReference>
<evidence type="ECO:0000313" key="2">
    <source>
        <dbReference type="Proteomes" id="UP000625210"/>
    </source>
</evidence>
<dbReference type="InterPro" id="IPR036491">
    <property type="entry name" value="YugN-like_sf"/>
</dbReference>
<dbReference type="SUPFAM" id="SSF160755">
    <property type="entry name" value="YugN-like"/>
    <property type="match status" value="1"/>
</dbReference>
<proteinExistence type="predicted"/>
<dbReference type="AlphaFoldDB" id="A0A8J2VI98"/>
<name>A0A8J2VI98_9BACL</name>
<dbReference type="InterPro" id="IPR014967">
    <property type="entry name" value="Uncharacterised_YugN-like"/>
</dbReference>
<reference evidence="1" key="1">
    <citation type="journal article" date="2014" name="Int. J. Syst. Evol. Microbiol.">
        <title>Complete genome sequence of Corynebacterium casei LMG S-19264T (=DSM 44701T), isolated from a smear-ripened cheese.</title>
        <authorList>
            <consortium name="US DOE Joint Genome Institute (JGI-PGF)"/>
            <person name="Walter F."/>
            <person name="Albersmeier A."/>
            <person name="Kalinowski J."/>
            <person name="Ruckert C."/>
        </authorList>
    </citation>
    <scope>NUCLEOTIDE SEQUENCE</scope>
    <source>
        <strain evidence="1">CGMCC 1.15179</strain>
    </source>
</reference>
<evidence type="ECO:0008006" key="3">
    <source>
        <dbReference type="Google" id="ProtNLM"/>
    </source>
</evidence>
<dbReference type="RefSeq" id="WP_188648050.1">
    <property type="nucleotide sequence ID" value="NZ_BMHQ01000007.1"/>
</dbReference>
<reference evidence="1" key="2">
    <citation type="submission" date="2020-09" db="EMBL/GenBank/DDBJ databases">
        <authorList>
            <person name="Sun Q."/>
            <person name="Zhou Y."/>
        </authorList>
    </citation>
    <scope>NUCLEOTIDE SEQUENCE</scope>
    <source>
        <strain evidence="1">CGMCC 1.15179</strain>
    </source>
</reference>
<accession>A0A8J2VI98</accession>
<gene>
    <name evidence="1" type="primary">yugN</name>
    <name evidence="1" type="ORF">GCM10011571_23290</name>
</gene>
<dbReference type="Proteomes" id="UP000625210">
    <property type="component" value="Unassembled WGS sequence"/>
</dbReference>
<sequence>MIPLDSPLENQQGSFRDLDTLFNAEGFVLGGGYEYDHGYYDKALDWEENMEHRAYLRIPVFTESGNLGENDATIRIGKPFALKHEYQSGLDDHVDTGVISGLIDQFQEPADKDADVEEKWLQRAQSELQQLEHRFLNAE</sequence>